<evidence type="ECO:0008006" key="3">
    <source>
        <dbReference type="Google" id="ProtNLM"/>
    </source>
</evidence>
<dbReference type="STRING" id="1449351.RISW2_04845"/>
<sequence length="93" mass="10429">MPQSTARFATEAADRYLVQLTRHFAHRIPTAQQGRSGTCTFDMGTATLRADDTGLDIRIDSDAAEGLAQVRQTVESHLLRFAFREDPQPLHWS</sequence>
<evidence type="ECO:0000313" key="2">
    <source>
        <dbReference type="Proteomes" id="UP000023430"/>
    </source>
</evidence>
<protein>
    <recommendedName>
        <fullName evidence="3">2,4-dihydroxyhept-2-ene-1,7-dioic acid aldolase</fullName>
    </recommendedName>
</protein>
<proteinExistence type="predicted"/>
<dbReference type="Pfam" id="PF09981">
    <property type="entry name" value="DUF2218"/>
    <property type="match status" value="1"/>
</dbReference>
<dbReference type="Proteomes" id="UP000023430">
    <property type="component" value="Unassembled WGS sequence"/>
</dbReference>
<dbReference type="Gene3D" id="3.30.310.50">
    <property type="entry name" value="Alpha-D-phosphohexomutase, C-terminal domain"/>
    <property type="match status" value="1"/>
</dbReference>
<dbReference type="eggNOG" id="COG3553">
    <property type="taxonomic scope" value="Bacteria"/>
</dbReference>
<dbReference type="RefSeq" id="WP_043770852.1">
    <property type="nucleotide sequence ID" value="NZ_JAME01000015.1"/>
</dbReference>
<name>X7F7W6_9RHOB</name>
<reference evidence="1 2" key="1">
    <citation type="submission" date="2014-01" db="EMBL/GenBank/DDBJ databases">
        <title>Roseivivax isoporae LMG 25204 Genome Sequencing.</title>
        <authorList>
            <person name="Lai Q."/>
            <person name="Li G."/>
            <person name="Shao Z."/>
        </authorList>
    </citation>
    <scope>NUCLEOTIDE SEQUENCE [LARGE SCALE GENOMIC DNA]</scope>
    <source>
        <strain evidence="1 2">LMG 25204</strain>
    </source>
</reference>
<dbReference type="InterPro" id="IPR014543">
    <property type="entry name" value="UCP028291"/>
</dbReference>
<dbReference type="AlphaFoldDB" id="X7F7W6"/>
<accession>X7F7W6</accession>
<evidence type="ECO:0000313" key="1">
    <source>
        <dbReference type="EMBL" id="ETX28828.1"/>
    </source>
</evidence>
<dbReference type="EMBL" id="JAME01000015">
    <property type="protein sequence ID" value="ETX28828.1"/>
    <property type="molecule type" value="Genomic_DNA"/>
</dbReference>
<comment type="caution">
    <text evidence="1">The sequence shown here is derived from an EMBL/GenBank/DDBJ whole genome shotgun (WGS) entry which is preliminary data.</text>
</comment>
<dbReference type="OrthoDB" id="9806511at2"/>
<gene>
    <name evidence="1" type="ORF">RISW2_04845</name>
</gene>
<keyword evidence="2" id="KW-1185">Reference proteome</keyword>
<organism evidence="1 2">
    <name type="scientific">Roseivivax isoporae LMG 25204</name>
    <dbReference type="NCBI Taxonomy" id="1449351"/>
    <lineage>
        <taxon>Bacteria</taxon>
        <taxon>Pseudomonadati</taxon>
        <taxon>Pseudomonadota</taxon>
        <taxon>Alphaproteobacteria</taxon>
        <taxon>Rhodobacterales</taxon>
        <taxon>Roseobacteraceae</taxon>
        <taxon>Roseivivax</taxon>
    </lineage>
</organism>